<dbReference type="EMBL" id="AEVO01000004">
    <property type="protein sequence ID" value="EFY08091.1"/>
    <property type="molecule type" value="Genomic_DNA"/>
</dbReference>
<proteinExistence type="predicted"/>
<dbReference type="AlphaFoldDB" id="E8LHB9"/>
<protein>
    <submittedName>
        <fullName evidence="1">Uncharacterized protein</fullName>
    </submittedName>
</protein>
<keyword evidence="2" id="KW-1185">Reference proteome</keyword>
<sequence length="57" mass="6367">MIVYIGMMGKILRCQQSIFSAAAISRNRYCVIYQDAIFSFLVEAKNSTQAPCSRQGS</sequence>
<name>E8LHB9_SUCHY</name>
<dbReference type="HOGENOM" id="CLU_2994951_0_0_6"/>
<accession>E8LHB9</accession>
<comment type="caution">
    <text evidence="1">The sequence shown here is derived from an EMBL/GenBank/DDBJ whole genome shotgun (WGS) entry which is preliminary data.</text>
</comment>
<reference evidence="1 2" key="1">
    <citation type="submission" date="2011-01" db="EMBL/GenBank/DDBJ databases">
        <authorList>
            <person name="Weinstock G."/>
            <person name="Sodergren E."/>
            <person name="Clifton S."/>
            <person name="Fulton L."/>
            <person name="Fulton B."/>
            <person name="Courtney L."/>
            <person name="Fronick C."/>
            <person name="Harrison M."/>
            <person name="Strong C."/>
            <person name="Farmer C."/>
            <person name="Delahaunty K."/>
            <person name="Markovic C."/>
            <person name="Hall O."/>
            <person name="Minx P."/>
            <person name="Tomlinson C."/>
            <person name="Mitreva M."/>
            <person name="Hou S."/>
            <person name="Chen J."/>
            <person name="Wollam A."/>
            <person name="Pepin K.H."/>
            <person name="Johnson M."/>
            <person name="Bhonagiri V."/>
            <person name="Zhang X."/>
            <person name="Suruliraj S."/>
            <person name="Warren W."/>
            <person name="Chinwalla A."/>
            <person name="Mardis E.R."/>
            <person name="Wilson R.K."/>
        </authorList>
    </citation>
    <scope>NUCLEOTIDE SEQUENCE [LARGE SCALE GENOMIC DNA]</scope>
    <source>
        <strain evidence="2">DSM 22608 / JCM 16073 / KCTC 15190 / YIT 12066</strain>
    </source>
</reference>
<organism evidence="1 2">
    <name type="scientific">Succinatimonas hippei (strain DSM 22608 / JCM 16073 / KCTC 15190 / YIT 12066)</name>
    <dbReference type="NCBI Taxonomy" id="762983"/>
    <lineage>
        <taxon>Bacteria</taxon>
        <taxon>Pseudomonadati</taxon>
        <taxon>Pseudomonadota</taxon>
        <taxon>Gammaproteobacteria</taxon>
        <taxon>Aeromonadales</taxon>
        <taxon>Succinivibrionaceae</taxon>
        <taxon>Succinatimonas</taxon>
    </lineage>
</organism>
<gene>
    <name evidence="1" type="ORF">HMPREF9444_00077</name>
</gene>
<evidence type="ECO:0000313" key="2">
    <source>
        <dbReference type="Proteomes" id="UP000018458"/>
    </source>
</evidence>
<evidence type="ECO:0000313" key="1">
    <source>
        <dbReference type="EMBL" id="EFY08091.1"/>
    </source>
</evidence>
<dbReference type="Proteomes" id="UP000018458">
    <property type="component" value="Unassembled WGS sequence"/>
</dbReference>